<gene>
    <name evidence="2" type="ORF">ACFPPC_21025</name>
</gene>
<dbReference type="RefSeq" id="WP_377010891.1">
    <property type="nucleotide sequence ID" value="NZ_JBHSLV010000037.1"/>
</dbReference>
<organism evidence="2 3">
    <name type="scientific">Bosea vestrisii</name>
    <dbReference type="NCBI Taxonomy" id="151416"/>
    <lineage>
        <taxon>Bacteria</taxon>
        <taxon>Pseudomonadati</taxon>
        <taxon>Pseudomonadota</taxon>
        <taxon>Alphaproteobacteria</taxon>
        <taxon>Hyphomicrobiales</taxon>
        <taxon>Boseaceae</taxon>
        <taxon>Bosea</taxon>
    </lineage>
</organism>
<accession>A0ABW0HGN8</accession>
<keyword evidence="1" id="KW-0472">Membrane</keyword>
<feature type="transmembrane region" description="Helical" evidence="1">
    <location>
        <begin position="93"/>
        <end position="111"/>
    </location>
</feature>
<comment type="caution">
    <text evidence="2">The sequence shown here is derived from an EMBL/GenBank/DDBJ whole genome shotgun (WGS) entry which is preliminary data.</text>
</comment>
<evidence type="ECO:0000313" key="2">
    <source>
        <dbReference type="EMBL" id="MFC5395124.1"/>
    </source>
</evidence>
<evidence type="ECO:0000313" key="3">
    <source>
        <dbReference type="Proteomes" id="UP001596104"/>
    </source>
</evidence>
<dbReference type="Proteomes" id="UP001596104">
    <property type="component" value="Unassembled WGS sequence"/>
</dbReference>
<name>A0ABW0HGN8_9HYPH</name>
<dbReference type="EMBL" id="JBHSLV010000037">
    <property type="protein sequence ID" value="MFC5395124.1"/>
    <property type="molecule type" value="Genomic_DNA"/>
</dbReference>
<keyword evidence="3" id="KW-1185">Reference proteome</keyword>
<feature type="transmembrane region" description="Helical" evidence="1">
    <location>
        <begin position="33"/>
        <end position="50"/>
    </location>
</feature>
<keyword evidence="1" id="KW-0812">Transmembrane</keyword>
<sequence>MLKLQWGLIGVLAFGGIGHLAGTLMSYPPGTEIFVWSLTAVFCVFAVVFLQALRLTRKNDRWIGAGATVATAAWMLLALGFGAAIGDILDPRGLVHAGASAALLITTLLSASDARSCG</sequence>
<feature type="transmembrane region" description="Helical" evidence="1">
    <location>
        <begin position="62"/>
        <end position="81"/>
    </location>
</feature>
<keyword evidence="1" id="KW-1133">Transmembrane helix</keyword>
<evidence type="ECO:0000256" key="1">
    <source>
        <dbReference type="SAM" id="Phobius"/>
    </source>
</evidence>
<protein>
    <recommendedName>
        <fullName evidence="4">SPW repeat-containing protein</fullName>
    </recommendedName>
</protein>
<reference evidence="3" key="1">
    <citation type="journal article" date="2019" name="Int. J. Syst. Evol. Microbiol.">
        <title>The Global Catalogue of Microorganisms (GCM) 10K type strain sequencing project: providing services to taxonomists for standard genome sequencing and annotation.</title>
        <authorList>
            <consortium name="The Broad Institute Genomics Platform"/>
            <consortium name="The Broad Institute Genome Sequencing Center for Infectious Disease"/>
            <person name="Wu L."/>
            <person name="Ma J."/>
        </authorList>
    </citation>
    <scope>NUCLEOTIDE SEQUENCE [LARGE SCALE GENOMIC DNA]</scope>
    <source>
        <strain evidence="3">CGMCC 1.16326</strain>
    </source>
</reference>
<feature type="transmembrane region" description="Helical" evidence="1">
    <location>
        <begin position="7"/>
        <end position="27"/>
    </location>
</feature>
<evidence type="ECO:0008006" key="4">
    <source>
        <dbReference type="Google" id="ProtNLM"/>
    </source>
</evidence>
<proteinExistence type="predicted"/>